<dbReference type="EMBL" id="MSDW01000001">
    <property type="protein sequence ID" value="OKY78883.1"/>
    <property type="molecule type" value="Genomic_DNA"/>
</dbReference>
<sequence>MKGRKFKAKRGHYIKKDEVEEAIKDIFEEYEKNDNLFKVRNYLSFELLEIEVLEHKNKKNRLRVYTEADLSKSDKALDSKRDLNKFLKKITGYTAKERMKRMKKEVED</sequence>
<dbReference type="Gene3D" id="3.30.310.190">
    <property type="match status" value="1"/>
</dbReference>
<evidence type="ECO:0000313" key="3">
    <source>
        <dbReference type="Proteomes" id="UP000185744"/>
    </source>
</evidence>
<keyword evidence="3" id="KW-1185">Reference proteome</keyword>
<comment type="caution">
    <text evidence="2">The sequence shown here is derived from an EMBL/GenBank/DDBJ whole genome shotgun (WGS) entry which is preliminary data.</text>
</comment>
<name>A0A1Q6DWZ7_METT1</name>
<dbReference type="Proteomes" id="UP000185744">
    <property type="component" value="Unassembled WGS sequence"/>
</dbReference>
<accession>A0A1Q6DWZ7</accession>
<evidence type="ECO:0000313" key="2">
    <source>
        <dbReference type="EMBL" id="OKY78883.1"/>
    </source>
</evidence>
<reference evidence="2" key="1">
    <citation type="submission" date="2016-12" db="EMBL/GenBank/DDBJ databases">
        <title>Discovery of methanogenic haloarchaea.</title>
        <authorList>
            <person name="Sorokin D.Y."/>
            <person name="Makarova K.S."/>
            <person name="Abbas B."/>
            <person name="Ferrer M."/>
            <person name="Golyshin P.N."/>
        </authorList>
    </citation>
    <scope>NUCLEOTIDE SEQUENCE [LARGE SCALE GENOMIC DNA]</scope>
    <source>
        <strain evidence="2">HMET1</strain>
    </source>
</reference>
<protein>
    <recommendedName>
        <fullName evidence="1">DUF5611 domain-containing protein</fullName>
    </recommendedName>
</protein>
<organism evidence="2 3">
    <name type="scientific">Methanohalarchaeum thermophilum</name>
    <dbReference type="NCBI Taxonomy" id="1903181"/>
    <lineage>
        <taxon>Archaea</taxon>
        <taxon>Methanobacteriati</taxon>
        <taxon>Methanobacteriota</taxon>
        <taxon>Methanonatronarchaeia</taxon>
        <taxon>Methanonatronarchaeales</taxon>
        <taxon>Methanonatronarchaeaceae</taxon>
        <taxon>Candidatus Methanohalarchaeum</taxon>
    </lineage>
</organism>
<dbReference type="AlphaFoldDB" id="A0A1Q6DWZ7"/>
<dbReference type="InterPro" id="IPR040713">
    <property type="entry name" value="DUF5611"/>
</dbReference>
<gene>
    <name evidence="2" type="ORF">BTN85_1387</name>
</gene>
<feature type="domain" description="DUF5611" evidence="1">
    <location>
        <begin position="4"/>
        <end position="104"/>
    </location>
</feature>
<evidence type="ECO:0000259" key="1">
    <source>
        <dbReference type="Pfam" id="PF18446"/>
    </source>
</evidence>
<dbReference type="InParanoid" id="A0A1Q6DWZ7"/>
<dbReference type="Pfam" id="PF18446">
    <property type="entry name" value="DUF5611"/>
    <property type="match status" value="1"/>
</dbReference>
<proteinExistence type="predicted"/>